<dbReference type="EMBL" id="KB743653">
    <property type="protein sequence ID" value="EOA97535.1"/>
    <property type="molecule type" value="Genomic_DNA"/>
</dbReference>
<dbReference type="AlphaFoldDB" id="R0JJT5"/>
<gene>
    <name evidence="1" type="ORF">Anapl_13234</name>
</gene>
<reference evidence="2" key="1">
    <citation type="journal article" date="2013" name="Nat. Genet.">
        <title>The duck genome and transcriptome provide insight into an avian influenza virus reservoir species.</title>
        <authorList>
            <person name="Huang Y."/>
            <person name="Li Y."/>
            <person name="Burt D.W."/>
            <person name="Chen H."/>
            <person name="Zhang Y."/>
            <person name="Qian W."/>
            <person name="Kim H."/>
            <person name="Gan S."/>
            <person name="Zhao Y."/>
            <person name="Li J."/>
            <person name="Yi K."/>
            <person name="Feng H."/>
            <person name="Zhu P."/>
            <person name="Li B."/>
            <person name="Liu Q."/>
            <person name="Fairley S."/>
            <person name="Magor K.E."/>
            <person name="Du Z."/>
            <person name="Hu X."/>
            <person name="Goodman L."/>
            <person name="Tafer H."/>
            <person name="Vignal A."/>
            <person name="Lee T."/>
            <person name="Kim K.W."/>
            <person name="Sheng Z."/>
            <person name="An Y."/>
            <person name="Searle S."/>
            <person name="Herrero J."/>
            <person name="Groenen M.A."/>
            <person name="Crooijmans R.P."/>
            <person name="Faraut T."/>
            <person name="Cai Q."/>
            <person name="Webster R.G."/>
            <person name="Aldridge J.R."/>
            <person name="Warren W.C."/>
            <person name="Bartschat S."/>
            <person name="Kehr S."/>
            <person name="Marz M."/>
            <person name="Stadler P.F."/>
            <person name="Smith J."/>
            <person name="Kraus R.H."/>
            <person name="Zhao Y."/>
            <person name="Ren L."/>
            <person name="Fei J."/>
            <person name="Morisson M."/>
            <person name="Kaiser P."/>
            <person name="Griffin D.K."/>
            <person name="Rao M."/>
            <person name="Pitel F."/>
            <person name="Wang J."/>
            <person name="Li N."/>
        </authorList>
    </citation>
    <scope>NUCLEOTIDE SEQUENCE [LARGE SCALE GENOMIC DNA]</scope>
</reference>
<organism evidence="1 2">
    <name type="scientific">Anas platyrhynchos</name>
    <name type="common">Mallard</name>
    <name type="synonym">Anas boschas</name>
    <dbReference type="NCBI Taxonomy" id="8839"/>
    <lineage>
        <taxon>Eukaryota</taxon>
        <taxon>Metazoa</taxon>
        <taxon>Chordata</taxon>
        <taxon>Craniata</taxon>
        <taxon>Vertebrata</taxon>
        <taxon>Euteleostomi</taxon>
        <taxon>Archelosauria</taxon>
        <taxon>Archosauria</taxon>
        <taxon>Dinosauria</taxon>
        <taxon>Saurischia</taxon>
        <taxon>Theropoda</taxon>
        <taxon>Coelurosauria</taxon>
        <taxon>Aves</taxon>
        <taxon>Neognathae</taxon>
        <taxon>Galloanserae</taxon>
        <taxon>Anseriformes</taxon>
        <taxon>Anatidae</taxon>
        <taxon>Anatinae</taxon>
        <taxon>Anas</taxon>
    </lineage>
</organism>
<sequence>MSDKEIYTPGFPVQGVRFKVPSEDDLSQMVDEMVLSEVQVGSASGEGCCSCLSDTSWKKKSWRSTPQPLRKARHLETEIVDERRNRKEKELEL</sequence>
<dbReference type="Proteomes" id="UP000296049">
    <property type="component" value="Unassembled WGS sequence"/>
</dbReference>
<name>R0JJT5_ANAPL</name>
<protein>
    <submittedName>
        <fullName evidence="1">Uncharacterized protein</fullName>
    </submittedName>
</protein>
<keyword evidence="2" id="KW-1185">Reference proteome</keyword>
<evidence type="ECO:0000313" key="2">
    <source>
        <dbReference type="Proteomes" id="UP000296049"/>
    </source>
</evidence>
<accession>R0JJT5</accession>
<proteinExistence type="predicted"/>
<evidence type="ECO:0000313" key="1">
    <source>
        <dbReference type="EMBL" id="EOA97535.1"/>
    </source>
</evidence>